<comment type="similarity">
    <text evidence="1">Belongs to the DOCK family.</text>
</comment>
<feature type="domain" description="C2 DOCK-type" evidence="3">
    <location>
        <begin position="484"/>
        <end position="603"/>
    </location>
</feature>
<organism evidence="4 5">
    <name type="scientific">Trichostrongylus colubriformis</name>
    <name type="common">Black scour worm</name>
    <dbReference type="NCBI Taxonomy" id="6319"/>
    <lineage>
        <taxon>Eukaryota</taxon>
        <taxon>Metazoa</taxon>
        <taxon>Ecdysozoa</taxon>
        <taxon>Nematoda</taxon>
        <taxon>Chromadorea</taxon>
        <taxon>Rhabditida</taxon>
        <taxon>Rhabditina</taxon>
        <taxon>Rhabditomorpha</taxon>
        <taxon>Strongyloidea</taxon>
        <taxon>Trichostrongylidae</taxon>
        <taxon>Trichostrongylus</taxon>
    </lineage>
</organism>
<accession>A0AAN8FX38</accession>
<dbReference type="InterPro" id="IPR026791">
    <property type="entry name" value="DOCK"/>
</dbReference>
<proteinExistence type="inferred from homology"/>
<sequence length="603" mass="66369">MDRMTSFVAAPTQRAFVGKRNKMTAADVRKHVMTGSLMMLHPGTLDLTFPDGSSAQTLSLVDVVDPVDVEEALAQRRTSALYDISSTSNSPRNLKIAPHVRDIICSFTDQFSLVQKRYQQFSTADAYVRMLIERPIIVRSTPRPIFEADAGRAERVARSVSVVGDSDSKRQSYASTASSGTMGSAEGDSRESRLHQSQPDPTIPGVIQRSSFTQLDLLSDARRQAGRHANLVNLLPVQNDSSVIEKRSAPPYPEERVGQKLIVKVIRLSVDPFFEPIFGSIAIYDAKARRKLEKVLQACDIIDASEPYTNCAARDERTREKLAAAAADFCDRLGSFRMPLGFMVLDLQKVLSGVSTLERSEMCMSTMTAGSVGNATGEGNAPLACASETDSIVSADRVSNTSTSTFRRMGSGSSAAAVLNRVRTPLQRRKFLGGGGGTGEELLMRLSPEMLRVAPFSGGAGAELTKDIQEFPAKGFYMANTSYRNLLYIYPKSANLTNRPGTARNISIKVELMNAQEKPLRVLYSRGAGTDMVSVARTAVIYHNKTPHITDEIKLRIPVDLDDGHHLLFTFYHISCKANNKDEETEYPIGYSVRFRYYQFPSL</sequence>
<dbReference type="PROSITE" id="PS51650">
    <property type="entry name" value="C2_DOCK"/>
    <property type="match status" value="1"/>
</dbReference>
<dbReference type="GO" id="GO:0005085">
    <property type="term" value="F:guanyl-nucleotide exchange factor activity"/>
    <property type="evidence" value="ECO:0007669"/>
    <property type="project" value="InterPro"/>
</dbReference>
<evidence type="ECO:0000256" key="1">
    <source>
        <dbReference type="PROSITE-ProRule" id="PRU00983"/>
    </source>
</evidence>
<reference evidence="4 5" key="1">
    <citation type="submission" date="2019-10" db="EMBL/GenBank/DDBJ databases">
        <title>Assembly and Annotation for the nematode Trichostrongylus colubriformis.</title>
        <authorList>
            <person name="Martin J."/>
        </authorList>
    </citation>
    <scope>NUCLEOTIDE SEQUENCE [LARGE SCALE GENOMIC DNA]</scope>
    <source>
        <strain evidence="4">G859</strain>
        <tissue evidence="4">Whole worm</tissue>
    </source>
</reference>
<protein>
    <submittedName>
        <fullName evidence="4">DHR-1 domain-containing protein</fullName>
    </submittedName>
</protein>
<dbReference type="InterPro" id="IPR027007">
    <property type="entry name" value="C2_DOCK-type_domain"/>
</dbReference>
<gene>
    <name evidence="4" type="ORF">GCK32_003781</name>
</gene>
<evidence type="ECO:0000313" key="5">
    <source>
        <dbReference type="Proteomes" id="UP001331761"/>
    </source>
</evidence>
<dbReference type="Pfam" id="PF14429">
    <property type="entry name" value="DOCK-C2"/>
    <property type="match status" value="1"/>
</dbReference>
<dbReference type="Gene3D" id="2.60.40.150">
    <property type="entry name" value="C2 domain"/>
    <property type="match status" value="1"/>
</dbReference>
<dbReference type="EMBL" id="WIXE01001078">
    <property type="protein sequence ID" value="KAK5986025.1"/>
    <property type="molecule type" value="Genomic_DNA"/>
</dbReference>
<dbReference type="Proteomes" id="UP001331761">
    <property type="component" value="Unassembled WGS sequence"/>
</dbReference>
<evidence type="ECO:0000256" key="2">
    <source>
        <dbReference type="SAM" id="MobiDB-lite"/>
    </source>
</evidence>
<dbReference type="AlphaFoldDB" id="A0AAN8FX38"/>
<dbReference type="PANTHER" id="PTHR23317">
    <property type="entry name" value="DEDICATOR OF CYTOKINESIS DOCK"/>
    <property type="match status" value="1"/>
</dbReference>
<feature type="region of interest" description="Disordered" evidence="2">
    <location>
        <begin position="159"/>
        <end position="206"/>
    </location>
</feature>
<name>A0AAN8FX38_TRICO</name>
<feature type="compositionally biased region" description="Low complexity" evidence="2">
    <location>
        <begin position="172"/>
        <end position="186"/>
    </location>
</feature>
<dbReference type="GO" id="GO:0007264">
    <property type="term" value="P:small GTPase-mediated signal transduction"/>
    <property type="evidence" value="ECO:0007669"/>
    <property type="project" value="InterPro"/>
</dbReference>
<dbReference type="PANTHER" id="PTHR23317:SF76">
    <property type="entry name" value="LD20667P"/>
    <property type="match status" value="1"/>
</dbReference>
<keyword evidence="5" id="KW-1185">Reference proteome</keyword>
<dbReference type="InterPro" id="IPR035892">
    <property type="entry name" value="C2_domain_sf"/>
</dbReference>
<evidence type="ECO:0000313" key="4">
    <source>
        <dbReference type="EMBL" id="KAK5986025.1"/>
    </source>
</evidence>
<evidence type="ECO:0000259" key="3">
    <source>
        <dbReference type="PROSITE" id="PS51650"/>
    </source>
</evidence>
<comment type="caution">
    <text evidence="4">The sequence shown here is derived from an EMBL/GenBank/DDBJ whole genome shotgun (WGS) entry which is preliminary data.</text>
</comment>